<dbReference type="EMBL" id="CP109011">
    <property type="protein sequence ID" value="WUT43488.1"/>
    <property type="molecule type" value="Genomic_DNA"/>
</dbReference>
<dbReference type="SUPFAM" id="SSF54427">
    <property type="entry name" value="NTF2-like"/>
    <property type="match status" value="1"/>
</dbReference>
<dbReference type="InterPro" id="IPR037401">
    <property type="entry name" value="SnoaL-like"/>
</dbReference>
<feature type="domain" description="SnoaL-like" evidence="1">
    <location>
        <begin position="36"/>
        <end position="130"/>
    </location>
</feature>
<reference evidence="2" key="1">
    <citation type="submission" date="2022-10" db="EMBL/GenBank/DDBJ databases">
        <title>The complete genomes of actinobacterial strains from the NBC collection.</title>
        <authorList>
            <person name="Joergensen T.S."/>
            <person name="Alvarez Arevalo M."/>
            <person name="Sterndorff E.B."/>
            <person name="Faurdal D."/>
            <person name="Vuksanovic O."/>
            <person name="Mourched A.-S."/>
            <person name="Charusanti P."/>
            <person name="Shaw S."/>
            <person name="Blin K."/>
            <person name="Weber T."/>
        </authorList>
    </citation>
    <scope>NUCLEOTIDE SEQUENCE</scope>
    <source>
        <strain evidence="2">NBC_00686</strain>
    </source>
</reference>
<organism evidence="2 3">
    <name type="scientific">Streptomyces pseudovenezuelae</name>
    <dbReference type="NCBI Taxonomy" id="67350"/>
    <lineage>
        <taxon>Bacteria</taxon>
        <taxon>Bacillati</taxon>
        <taxon>Actinomycetota</taxon>
        <taxon>Actinomycetes</taxon>
        <taxon>Kitasatosporales</taxon>
        <taxon>Streptomycetaceae</taxon>
        <taxon>Streptomyces</taxon>
        <taxon>Streptomyces aurantiacus group</taxon>
    </lineage>
</organism>
<keyword evidence="3" id="KW-1185">Reference proteome</keyword>
<evidence type="ECO:0000313" key="2">
    <source>
        <dbReference type="EMBL" id="WUT43488.1"/>
    </source>
</evidence>
<protein>
    <submittedName>
        <fullName evidence="2">Nuclear transport factor 2 family protein</fullName>
    </submittedName>
</protein>
<dbReference type="Pfam" id="PF12680">
    <property type="entry name" value="SnoaL_2"/>
    <property type="match status" value="1"/>
</dbReference>
<accession>A0ABZ1WVV0</accession>
<evidence type="ECO:0000313" key="3">
    <source>
        <dbReference type="Proteomes" id="UP001432168"/>
    </source>
</evidence>
<dbReference type="RefSeq" id="WP_329263604.1">
    <property type="nucleotide sequence ID" value="NZ_CP109011.1"/>
</dbReference>
<sequence length="154" mass="17595">MRKIGANSAEVAGVKMESDEMDNAQLAVKMLHSLGKDMDFFWANTHPDLVLELPYAPWLGLADRLTGRDEIKAFLDDFARKLPGLTFTDVRVWPYAEEDAYVLEYNGTCPTVNNYNQRYINISRFKDGKLILFREFFNTTEALRAFGATEASRN</sequence>
<gene>
    <name evidence="2" type="ORF">OG929_14760</name>
</gene>
<proteinExistence type="predicted"/>
<dbReference type="InterPro" id="IPR032710">
    <property type="entry name" value="NTF2-like_dom_sf"/>
</dbReference>
<evidence type="ECO:0000259" key="1">
    <source>
        <dbReference type="Pfam" id="PF12680"/>
    </source>
</evidence>
<dbReference type="Proteomes" id="UP001432168">
    <property type="component" value="Chromosome"/>
</dbReference>
<name>A0ABZ1WVV0_9ACTN</name>
<dbReference type="Gene3D" id="3.10.450.50">
    <property type="match status" value="1"/>
</dbReference>